<dbReference type="AlphaFoldDB" id="A0A1M4TLA3"/>
<organism evidence="2 3">
    <name type="scientific">Seinonella peptonophila</name>
    <dbReference type="NCBI Taxonomy" id="112248"/>
    <lineage>
        <taxon>Bacteria</taxon>
        <taxon>Bacillati</taxon>
        <taxon>Bacillota</taxon>
        <taxon>Bacilli</taxon>
        <taxon>Bacillales</taxon>
        <taxon>Thermoactinomycetaceae</taxon>
        <taxon>Seinonella</taxon>
    </lineage>
</organism>
<keyword evidence="1" id="KW-0812">Transmembrane</keyword>
<evidence type="ECO:0000313" key="2">
    <source>
        <dbReference type="EMBL" id="SHE45240.1"/>
    </source>
</evidence>
<keyword evidence="1" id="KW-1133">Transmembrane helix</keyword>
<feature type="transmembrane region" description="Helical" evidence="1">
    <location>
        <begin position="7"/>
        <end position="26"/>
    </location>
</feature>
<evidence type="ECO:0000313" key="3">
    <source>
        <dbReference type="Proteomes" id="UP000184476"/>
    </source>
</evidence>
<sequence length="82" mass="9388">MKPIYQRIFAILLLCLPAVIGIYGWKILRDAVFDLFAGQPVSWLKIGGGSLCLLFALYVIGGFIFYRDKKRNKIDPRLLKNK</sequence>
<reference evidence="2 3" key="1">
    <citation type="submission" date="2016-11" db="EMBL/GenBank/DDBJ databases">
        <authorList>
            <person name="Jaros S."/>
            <person name="Januszkiewicz K."/>
            <person name="Wedrychowicz H."/>
        </authorList>
    </citation>
    <scope>NUCLEOTIDE SEQUENCE [LARGE SCALE GENOMIC DNA]</scope>
    <source>
        <strain evidence="2 3">DSM 44666</strain>
    </source>
</reference>
<name>A0A1M4TLA3_9BACL</name>
<evidence type="ECO:0008006" key="4">
    <source>
        <dbReference type="Google" id="ProtNLM"/>
    </source>
</evidence>
<gene>
    <name evidence="2" type="ORF">SAMN05444392_101521</name>
</gene>
<keyword evidence="3" id="KW-1185">Reference proteome</keyword>
<evidence type="ECO:0000256" key="1">
    <source>
        <dbReference type="SAM" id="Phobius"/>
    </source>
</evidence>
<proteinExistence type="predicted"/>
<keyword evidence="1" id="KW-0472">Membrane</keyword>
<dbReference type="STRING" id="112248.SAMN05444392_101521"/>
<accession>A0A1M4TLA3</accession>
<dbReference type="Pfam" id="PF11118">
    <property type="entry name" value="DUF2627"/>
    <property type="match status" value="1"/>
</dbReference>
<protein>
    <recommendedName>
        <fullName evidence="4">DUF2627 domain-containing protein</fullName>
    </recommendedName>
</protein>
<dbReference type="InterPro" id="IPR020138">
    <property type="entry name" value="Uncharacterised_YqzF"/>
</dbReference>
<feature type="transmembrane region" description="Helical" evidence="1">
    <location>
        <begin position="46"/>
        <end position="66"/>
    </location>
</feature>
<dbReference type="Proteomes" id="UP000184476">
    <property type="component" value="Unassembled WGS sequence"/>
</dbReference>
<dbReference type="RefSeq" id="WP_175552260.1">
    <property type="nucleotide sequence ID" value="NZ_FQVL01000001.1"/>
</dbReference>
<dbReference type="EMBL" id="FQVL01000001">
    <property type="protein sequence ID" value="SHE45240.1"/>
    <property type="molecule type" value="Genomic_DNA"/>
</dbReference>